<accession>J6ER25</accession>
<keyword evidence="5" id="KW-0274">FAD</keyword>
<evidence type="ECO:0000259" key="7">
    <source>
        <dbReference type="PROSITE" id="PS00624"/>
    </source>
</evidence>
<evidence type="ECO:0000313" key="9">
    <source>
        <dbReference type="Proteomes" id="UP000002748"/>
    </source>
</evidence>
<dbReference type="EMBL" id="ALBS01000266">
    <property type="protein sequence ID" value="EJT46954.1"/>
    <property type="molecule type" value="Genomic_DNA"/>
</dbReference>
<dbReference type="Gene3D" id="3.50.50.60">
    <property type="entry name" value="FAD/NAD(P)-binding domain"/>
    <property type="match status" value="1"/>
</dbReference>
<dbReference type="InterPro" id="IPR036188">
    <property type="entry name" value="FAD/NAD-bd_sf"/>
</dbReference>
<dbReference type="Pfam" id="PF05199">
    <property type="entry name" value="GMC_oxred_C"/>
    <property type="match status" value="1"/>
</dbReference>
<dbReference type="PROSITE" id="PS00624">
    <property type="entry name" value="GMC_OXRED_2"/>
    <property type="match status" value="1"/>
</dbReference>
<feature type="active site" description="Proton acceptor" evidence="4">
    <location>
        <position position="587"/>
    </location>
</feature>
<dbReference type="AlphaFoldDB" id="J6ER25"/>
<dbReference type="Pfam" id="PF00732">
    <property type="entry name" value="GMC_oxred_N"/>
    <property type="match status" value="1"/>
</dbReference>
<reference evidence="8 9" key="1">
    <citation type="journal article" date="2012" name="Eukaryot. Cell">
        <title>Draft genome sequence of CBS 2479, the standard type strain of Trichosporon asahii.</title>
        <authorList>
            <person name="Yang R.Y."/>
            <person name="Li H.T."/>
            <person name="Zhu H."/>
            <person name="Zhou G.P."/>
            <person name="Wang M."/>
            <person name="Wang L."/>
        </authorList>
    </citation>
    <scope>NUCLEOTIDE SEQUENCE [LARGE SCALE GENOMIC DNA]</scope>
    <source>
        <strain evidence="9">ATCC 90039 / CBS 2479 / JCM 2466 / KCTC 7840 / NCYC 2677 / UAMH 7654</strain>
    </source>
</reference>
<feature type="active site" description="Proton donor" evidence="4">
    <location>
        <position position="543"/>
    </location>
</feature>
<evidence type="ECO:0000256" key="2">
    <source>
        <dbReference type="ARBA" id="ARBA00010790"/>
    </source>
</evidence>
<dbReference type="InterPro" id="IPR007867">
    <property type="entry name" value="GMC_OxRtase_C"/>
</dbReference>
<dbReference type="VEuPathDB" id="FungiDB:A1Q1_04197"/>
<organism evidence="8 9">
    <name type="scientific">Trichosporon asahii var. asahii (strain ATCC 90039 / CBS 2479 / JCM 2466 / KCTC 7840 / NBRC 103889/ NCYC 2677 / UAMH 7654)</name>
    <name type="common">Yeast</name>
    <dbReference type="NCBI Taxonomy" id="1186058"/>
    <lineage>
        <taxon>Eukaryota</taxon>
        <taxon>Fungi</taxon>
        <taxon>Dikarya</taxon>
        <taxon>Basidiomycota</taxon>
        <taxon>Agaricomycotina</taxon>
        <taxon>Tremellomycetes</taxon>
        <taxon>Trichosporonales</taxon>
        <taxon>Trichosporonaceae</taxon>
        <taxon>Trichosporon</taxon>
    </lineage>
</organism>
<dbReference type="HOGENOM" id="CLU_002865_6_3_1"/>
<keyword evidence="5" id="KW-0285">Flavoprotein</keyword>
<dbReference type="OrthoDB" id="269227at2759"/>
<evidence type="ECO:0000256" key="3">
    <source>
        <dbReference type="ARBA" id="ARBA00023180"/>
    </source>
</evidence>
<dbReference type="Gene3D" id="3.30.560.10">
    <property type="entry name" value="Glucose Oxidase, domain 3"/>
    <property type="match status" value="1"/>
</dbReference>
<name>J6ER25_TRIAS</name>
<feature type="signal peptide" evidence="6">
    <location>
        <begin position="1"/>
        <end position="16"/>
    </location>
</feature>
<protein>
    <submittedName>
        <fullName evidence="8">GMC oxidoreductase</fullName>
    </submittedName>
</protein>
<evidence type="ECO:0000256" key="1">
    <source>
        <dbReference type="ARBA" id="ARBA00001974"/>
    </source>
</evidence>
<dbReference type="GeneID" id="25987710"/>
<dbReference type="PANTHER" id="PTHR11552">
    <property type="entry name" value="GLUCOSE-METHANOL-CHOLINE GMC OXIDOREDUCTASE"/>
    <property type="match status" value="1"/>
</dbReference>
<dbReference type="SUPFAM" id="SSF54373">
    <property type="entry name" value="FAD-linked reductases, C-terminal domain"/>
    <property type="match status" value="1"/>
</dbReference>
<dbReference type="InterPro" id="IPR012132">
    <property type="entry name" value="GMC_OxRdtase"/>
</dbReference>
<sequence length="607" mass="65576">MLAFAILWAFATAVVAAPAPNNNEERGLFDTTFDYVVVGGGTGGLAIASRLSEDPSVSVAVIEAGTYYQVSNFVFSSTPGADVLFAGSDPRDTNPLVDWNFVTTPQTGADNRRVHYARGKCLGGSSARNFMVYQRPDPGSLQMWADAVGDQSYTLGNWMPYFRKSVKFTPPRNDIRFPNASATFDAGAFDPAGGPLQVTYPNWGAPFSTWMKRGMSSNGLPQALDFNTGALTGHNWVTTTIDPSTMKRSSSETSFMTAAKRRPNFTVFQLTMAKRILFDDNKKAIGVQTGLGSVLKARKEVILSAGAFQSPQLLMVSGVGPAAQLQRLGIQVIADRPGVGQNLTDHVYVTPSYRVNVETYTKLANNLLYIVWEYLTNFVPFKRGVLTDPLATYLGWERVPANLVPSAQVQSDLNKFPSSWPHLEYMSAPGFIGDFSNLLTNQPKDGYQYASILAAVVAPLSRGTVSISSTDTNVAPLIDPAWLTHPTDQAVAIAGYKRVRQAFNSDGMAGLLADKNEYFPGSAVATDDQILATIRKTVMTVWHASCTCRMGRTDDPTAVVDNHARVIGVSGLRVVDASAFALLPPGHPQSVVYALAEKIAADIKSGH</sequence>
<keyword evidence="6" id="KW-0732">Signal</keyword>
<dbReference type="RefSeq" id="XP_014178049.1">
    <property type="nucleotide sequence ID" value="XM_014322574.1"/>
</dbReference>
<dbReference type="InterPro" id="IPR000172">
    <property type="entry name" value="GMC_OxRdtase_N"/>
</dbReference>
<dbReference type="GO" id="GO:0016614">
    <property type="term" value="F:oxidoreductase activity, acting on CH-OH group of donors"/>
    <property type="evidence" value="ECO:0007669"/>
    <property type="project" value="InterPro"/>
</dbReference>
<dbReference type="GO" id="GO:0050660">
    <property type="term" value="F:flavin adenine dinucleotide binding"/>
    <property type="evidence" value="ECO:0007669"/>
    <property type="project" value="InterPro"/>
</dbReference>
<dbReference type="PIRSF" id="PIRSF000137">
    <property type="entry name" value="Alcohol_oxidase"/>
    <property type="match status" value="1"/>
</dbReference>
<evidence type="ECO:0000256" key="5">
    <source>
        <dbReference type="PIRSR" id="PIRSR000137-2"/>
    </source>
</evidence>
<evidence type="ECO:0000313" key="8">
    <source>
        <dbReference type="EMBL" id="EJT46954.1"/>
    </source>
</evidence>
<dbReference type="SUPFAM" id="SSF51905">
    <property type="entry name" value="FAD/NAD(P)-binding domain"/>
    <property type="match status" value="1"/>
</dbReference>
<evidence type="ECO:0000256" key="4">
    <source>
        <dbReference type="PIRSR" id="PIRSR000137-1"/>
    </source>
</evidence>
<dbReference type="Proteomes" id="UP000002748">
    <property type="component" value="Unassembled WGS sequence"/>
</dbReference>
<dbReference type="PANTHER" id="PTHR11552:SF138">
    <property type="entry name" value="DEHYDROGENASE PKFF-RELATED"/>
    <property type="match status" value="1"/>
</dbReference>
<dbReference type="GO" id="GO:0044550">
    <property type="term" value="P:secondary metabolite biosynthetic process"/>
    <property type="evidence" value="ECO:0007669"/>
    <property type="project" value="TreeGrafter"/>
</dbReference>
<dbReference type="KEGG" id="tasa:A1Q1_04197"/>
<keyword evidence="3" id="KW-0325">Glycoprotein</keyword>
<comment type="similarity">
    <text evidence="2">Belongs to the GMC oxidoreductase family.</text>
</comment>
<evidence type="ECO:0000256" key="6">
    <source>
        <dbReference type="SAM" id="SignalP"/>
    </source>
</evidence>
<gene>
    <name evidence="8" type="ORF">A1Q1_04197</name>
</gene>
<feature type="chain" id="PRO_5003787840" evidence="6">
    <location>
        <begin position="17"/>
        <end position="607"/>
    </location>
</feature>
<comment type="cofactor">
    <cofactor evidence="1 5">
        <name>FAD</name>
        <dbReference type="ChEBI" id="CHEBI:57692"/>
    </cofactor>
</comment>
<feature type="domain" description="Glucose-methanol-choline oxidoreductase N-terminal" evidence="7">
    <location>
        <begin position="306"/>
        <end position="320"/>
    </location>
</feature>
<proteinExistence type="inferred from homology"/>
<feature type="binding site" evidence="5">
    <location>
        <begin position="588"/>
        <end position="589"/>
    </location>
    <ligand>
        <name>FAD</name>
        <dbReference type="ChEBI" id="CHEBI:57692"/>
    </ligand>
</feature>
<feature type="binding site" evidence="5">
    <location>
        <begin position="129"/>
        <end position="132"/>
    </location>
    <ligand>
        <name>FAD</name>
        <dbReference type="ChEBI" id="CHEBI:57692"/>
    </ligand>
</feature>
<feature type="binding site" evidence="5">
    <location>
        <begin position="542"/>
        <end position="543"/>
    </location>
    <ligand>
        <name>FAD</name>
        <dbReference type="ChEBI" id="CHEBI:57692"/>
    </ligand>
</feature>
<comment type="caution">
    <text evidence="8">The sequence shown here is derived from an EMBL/GenBank/DDBJ whole genome shotgun (WGS) entry which is preliminary data.</text>
</comment>